<evidence type="ECO:0000256" key="2">
    <source>
        <dbReference type="ARBA" id="ARBA00006742"/>
    </source>
</evidence>
<keyword evidence="4" id="KW-1003">Cell membrane</keyword>
<evidence type="ECO:0000256" key="7">
    <source>
        <dbReference type="ARBA" id="ARBA00022989"/>
    </source>
</evidence>
<keyword evidence="9" id="KW-0472">Membrane</keyword>
<organism evidence="11 13">
    <name type="scientific">Macrococcus equipercicus</name>
    <dbReference type="NCBI Taxonomy" id="69967"/>
    <lineage>
        <taxon>Bacteria</taxon>
        <taxon>Bacillati</taxon>
        <taxon>Bacillota</taxon>
        <taxon>Bacilli</taxon>
        <taxon>Bacillales</taxon>
        <taxon>Staphylococcaceae</taxon>
        <taxon>Macrococcus</taxon>
    </lineage>
</organism>
<evidence type="ECO:0000256" key="3">
    <source>
        <dbReference type="ARBA" id="ARBA00022448"/>
    </source>
</evidence>
<accession>A0A9Q9F3Y5</accession>
<dbReference type="Proteomes" id="UP000295735">
    <property type="component" value="Unassembled WGS sequence"/>
</dbReference>
<evidence type="ECO:0000256" key="1">
    <source>
        <dbReference type="ARBA" id="ARBA00004162"/>
    </source>
</evidence>
<comment type="similarity">
    <text evidence="2">Belongs to the YajC family.</text>
</comment>
<reference evidence="11" key="2">
    <citation type="submission" date="2021-04" db="EMBL/GenBank/DDBJ databases">
        <title>Complete Genome Sequences of Macrococcus spp. from dog and cattle.</title>
        <authorList>
            <person name="Schwendener S."/>
            <person name="Perreten V."/>
        </authorList>
    </citation>
    <scope>NUCLEOTIDE SEQUENCE</scope>
    <source>
        <strain evidence="11">Epi0143-OL</strain>
    </source>
</reference>
<gene>
    <name evidence="11" type="primary">yajC</name>
    <name evidence="10" type="ORF">ERX35_003215</name>
    <name evidence="11" type="ORF">KFV11_07180</name>
</gene>
<dbReference type="GO" id="GO:0005886">
    <property type="term" value="C:plasma membrane"/>
    <property type="evidence" value="ECO:0007669"/>
    <property type="project" value="UniProtKB-SubCell"/>
</dbReference>
<evidence type="ECO:0000313" key="13">
    <source>
        <dbReference type="Proteomes" id="UP001057381"/>
    </source>
</evidence>
<dbReference type="InterPro" id="IPR003849">
    <property type="entry name" value="Preprotein_translocase_YajC"/>
</dbReference>
<dbReference type="GO" id="GO:0015031">
    <property type="term" value="P:protein transport"/>
    <property type="evidence" value="ECO:0007669"/>
    <property type="project" value="UniProtKB-KW"/>
</dbReference>
<evidence type="ECO:0000313" key="10">
    <source>
        <dbReference type="EMBL" id="KAA1040377.1"/>
    </source>
</evidence>
<evidence type="ECO:0000313" key="12">
    <source>
        <dbReference type="Proteomes" id="UP000295735"/>
    </source>
</evidence>
<proteinExistence type="inferred from homology"/>
<keyword evidence="3" id="KW-0813">Transport</keyword>
<keyword evidence="8" id="KW-0811">Translocation</keyword>
<keyword evidence="5" id="KW-0812">Transmembrane</keyword>
<keyword evidence="12" id="KW-1185">Reference proteome</keyword>
<dbReference type="AlphaFoldDB" id="A0A9Q9F3Y5"/>
<evidence type="ECO:0000256" key="8">
    <source>
        <dbReference type="ARBA" id="ARBA00023010"/>
    </source>
</evidence>
<dbReference type="PRINTS" id="PR01853">
    <property type="entry name" value="YAJCTRNLCASE"/>
</dbReference>
<comment type="subcellular location">
    <subcellularLocation>
        <location evidence="1">Cell membrane</location>
        <topology evidence="1">Single-pass membrane protein</topology>
    </subcellularLocation>
</comment>
<protein>
    <submittedName>
        <fullName evidence="11">Preprotein translocase subunit YajC</fullName>
    </submittedName>
</protein>
<keyword evidence="6" id="KW-0653">Protein transport</keyword>
<dbReference type="SMART" id="SM01323">
    <property type="entry name" value="YajC"/>
    <property type="match status" value="1"/>
</dbReference>
<evidence type="ECO:0000256" key="4">
    <source>
        <dbReference type="ARBA" id="ARBA00022475"/>
    </source>
</evidence>
<dbReference type="EMBL" id="SCWC02000002">
    <property type="protein sequence ID" value="KAA1040377.1"/>
    <property type="molecule type" value="Genomic_DNA"/>
</dbReference>
<dbReference type="EMBL" id="CP073809">
    <property type="protein sequence ID" value="UTH14894.1"/>
    <property type="molecule type" value="Genomic_DNA"/>
</dbReference>
<evidence type="ECO:0000313" key="11">
    <source>
        <dbReference type="EMBL" id="UTH14894.1"/>
    </source>
</evidence>
<sequence length="86" mass="9440">MILFNVLPLLVLLLVAYFAIIRPGQKRAKSQQQLMQSLKRGDKVTTIGGIHGTVRAVDAQTVTIAVNSKGHELTLDKEAVKSTRRS</sequence>
<evidence type="ECO:0000256" key="5">
    <source>
        <dbReference type="ARBA" id="ARBA00022692"/>
    </source>
</evidence>
<evidence type="ECO:0000256" key="9">
    <source>
        <dbReference type="ARBA" id="ARBA00023136"/>
    </source>
</evidence>
<reference evidence="10 12" key="1">
    <citation type="submission" date="2019-09" db="EMBL/GenBank/DDBJ databases">
        <authorList>
            <person name="Mazhar S."/>
            <person name="Altermann E."/>
            <person name="Hill C."/>
            <person name="Mcauliffe O."/>
        </authorList>
    </citation>
    <scope>NUCLEOTIDE SEQUENCE [LARGE SCALE GENOMIC DNA]</scope>
    <source>
        <strain evidence="10 12">ATCC 51831</strain>
    </source>
</reference>
<evidence type="ECO:0000256" key="6">
    <source>
        <dbReference type="ARBA" id="ARBA00022927"/>
    </source>
</evidence>
<keyword evidence="7" id="KW-1133">Transmembrane helix</keyword>
<dbReference type="PANTHER" id="PTHR33909:SF1">
    <property type="entry name" value="SEC TRANSLOCON ACCESSORY COMPLEX SUBUNIT YAJC"/>
    <property type="match status" value="1"/>
</dbReference>
<dbReference type="Proteomes" id="UP001057381">
    <property type="component" value="Chromosome"/>
</dbReference>
<dbReference type="OrthoDB" id="9800132at2"/>
<dbReference type="PANTHER" id="PTHR33909">
    <property type="entry name" value="SEC TRANSLOCON ACCESSORY COMPLEX SUBUNIT YAJC"/>
    <property type="match status" value="1"/>
</dbReference>
<dbReference type="NCBIfam" id="TIGR00739">
    <property type="entry name" value="yajC"/>
    <property type="match status" value="1"/>
</dbReference>
<dbReference type="KEGG" id="mequ:KFV11_07180"/>
<dbReference type="Pfam" id="PF02699">
    <property type="entry name" value="YajC"/>
    <property type="match status" value="1"/>
</dbReference>
<name>A0A9Q9F3Y5_9STAP</name>